<reference evidence="3 4" key="2">
    <citation type="submission" date="2018-12" db="EMBL/GenBank/DDBJ databases">
        <title>Simiduia agarivorans gen. nov., sp. nov., a marine, agarolytic bacterium isolated from shallow coastal water from Keelung, Taiwan.</title>
        <authorList>
            <person name="Shieh W.Y."/>
        </authorList>
    </citation>
    <scope>NUCLEOTIDE SEQUENCE [LARGE SCALE GENOMIC DNA]</scope>
    <source>
        <strain evidence="3 4">GTF-13</strain>
    </source>
</reference>
<dbReference type="RefSeq" id="WP_125014478.1">
    <property type="nucleotide sequence ID" value="NZ_QWEZ01000001.1"/>
</dbReference>
<dbReference type="EMBL" id="QWEZ01000001">
    <property type="protein sequence ID" value="RRJ84052.1"/>
    <property type="molecule type" value="Genomic_DNA"/>
</dbReference>
<evidence type="ECO:0000313" key="4">
    <source>
        <dbReference type="Proteomes" id="UP000280792"/>
    </source>
</evidence>
<keyword evidence="1" id="KW-0175">Coiled coil</keyword>
<organism evidence="3 4">
    <name type="scientific">Aestuariirhabdus litorea</name>
    <dbReference type="NCBI Taxonomy" id="2528527"/>
    <lineage>
        <taxon>Bacteria</taxon>
        <taxon>Pseudomonadati</taxon>
        <taxon>Pseudomonadota</taxon>
        <taxon>Gammaproteobacteria</taxon>
        <taxon>Oceanospirillales</taxon>
        <taxon>Aestuariirhabdaceae</taxon>
        <taxon>Aestuariirhabdus</taxon>
    </lineage>
</organism>
<keyword evidence="2" id="KW-1133">Transmembrane helix</keyword>
<dbReference type="AlphaFoldDB" id="A0A3P3VMR7"/>
<dbReference type="Proteomes" id="UP000280792">
    <property type="component" value="Unassembled WGS sequence"/>
</dbReference>
<keyword evidence="4" id="KW-1185">Reference proteome</keyword>
<feature type="transmembrane region" description="Helical" evidence="2">
    <location>
        <begin position="38"/>
        <end position="63"/>
    </location>
</feature>
<accession>A0A3P3VMR7</accession>
<keyword evidence="2" id="KW-0812">Transmembrane</keyword>
<sequence length="629" mass="71245">MALFRNRRASDAPRPVMLEEKGQHWLNRIVSAPNKEPWGVTLASLAWTAGPATYLAALGGYYIGYGEMISFDRTLYFIGYSVIAGILGLTFKLFYNVTAGNREETQKRKLTETIDKLPDIIHRVRDLQLENLSEETRTIEAAGMLLNKLDLGPEWISTAVEDLSGNLELAGQARKIEIFRRAGLYQRMQDVIREAAPTAEQAADTLRQTHPQIAHNLMQRMQGIAPSSKRGRPRDPLFIERILSAIENDNAELMTLRDVEEMLTLCFELICGREIAYLKFDYTGDWDIAKAFDRLEEDRNDYRLSRARVYSRLRALASYLNYCDANEDISNAAGLSPQTLLNASIEAIDNLTQAVNELRNQTLGDNRHALALQIRTNQLEKAVELYNEARRAYLHLNRNHENFSKAMQRWQKLTRVHHSDLQARENLKRSLMISECIISLDPEEKLKLALHLANYFSEASILFGHKHGQNPVLPSQRRLTVTKAKEIAIEVTLALEPYIKLHSPQVQRAIYSAHSALISTIAPGASAKTKAGLGEALSLEVEKDLAQAAERLAQNLIRYYRVPLSQGTINFLVNTYNASRERLNFIAEHEAPYSGTYSPLNATSVKIPFTRNSWHISLYNAKRVLGMLK</sequence>
<protein>
    <submittedName>
        <fullName evidence="3">Uncharacterized protein</fullName>
    </submittedName>
</protein>
<gene>
    <name evidence="3" type="ORF">D0544_02725</name>
</gene>
<proteinExistence type="predicted"/>
<feature type="coiled-coil region" evidence="1">
    <location>
        <begin position="341"/>
        <end position="399"/>
    </location>
</feature>
<keyword evidence="2" id="KW-0472">Membrane</keyword>
<evidence type="ECO:0000256" key="2">
    <source>
        <dbReference type="SAM" id="Phobius"/>
    </source>
</evidence>
<evidence type="ECO:0000313" key="3">
    <source>
        <dbReference type="EMBL" id="RRJ84052.1"/>
    </source>
</evidence>
<reference evidence="3 4" key="1">
    <citation type="submission" date="2018-08" db="EMBL/GenBank/DDBJ databases">
        <authorList>
            <person name="Khan S.A."/>
        </authorList>
    </citation>
    <scope>NUCLEOTIDE SEQUENCE [LARGE SCALE GENOMIC DNA]</scope>
    <source>
        <strain evidence="3 4">GTF-13</strain>
    </source>
</reference>
<comment type="caution">
    <text evidence="3">The sequence shown here is derived from an EMBL/GenBank/DDBJ whole genome shotgun (WGS) entry which is preliminary data.</text>
</comment>
<evidence type="ECO:0000256" key="1">
    <source>
        <dbReference type="SAM" id="Coils"/>
    </source>
</evidence>
<name>A0A3P3VMR7_9GAMM</name>
<feature type="transmembrane region" description="Helical" evidence="2">
    <location>
        <begin position="75"/>
        <end position="95"/>
    </location>
</feature>